<evidence type="ECO:0000256" key="5">
    <source>
        <dbReference type="ARBA" id="ARBA00022729"/>
    </source>
</evidence>
<keyword evidence="5" id="KW-0732">Signal</keyword>
<dbReference type="Proteomes" id="UP000181917">
    <property type="component" value="Unassembled WGS sequence"/>
</dbReference>
<evidence type="ECO:0000256" key="4">
    <source>
        <dbReference type="ARBA" id="ARBA00022723"/>
    </source>
</evidence>
<dbReference type="SUPFAM" id="SSF81296">
    <property type="entry name" value="E set domains"/>
    <property type="match status" value="1"/>
</dbReference>
<dbReference type="Pfam" id="PF04234">
    <property type="entry name" value="CopC"/>
    <property type="match status" value="1"/>
</dbReference>
<accession>A0A1H1FYQ9</accession>
<dbReference type="InterPro" id="IPR014755">
    <property type="entry name" value="Cu-Rt/internalin_Ig-like"/>
</dbReference>
<evidence type="ECO:0000256" key="6">
    <source>
        <dbReference type="ARBA" id="ARBA00022989"/>
    </source>
</evidence>
<protein>
    <submittedName>
        <fullName evidence="12">Copper transport protein</fullName>
    </submittedName>
</protein>
<evidence type="ECO:0000313" key="12">
    <source>
        <dbReference type="EMBL" id="SDR06134.1"/>
    </source>
</evidence>
<dbReference type="Gene3D" id="2.60.40.1220">
    <property type="match status" value="1"/>
</dbReference>
<keyword evidence="7" id="KW-0186">Copper</keyword>
<feature type="domain" description="CopC" evidence="10">
    <location>
        <begin position="84"/>
        <end position="178"/>
    </location>
</feature>
<dbReference type="GO" id="GO:0006825">
    <property type="term" value="P:copper ion transport"/>
    <property type="evidence" value="ECO:0007669"/>
    <property type="project" value="InterPro"/>
</dbReference>
<feature type="transmembrane region" description="Helical" evidence="9">
    <location>
        <begin position="195"/>
        <end position="214"/>
    </location>
</feature>
<evidence type="ECO:0000256" key="7">
    <source>
        <dbReference type="ARBA" id="ARBA00023008"/>
    </source>
</evidence>
<dbReference type="EMBL" id="FNKH01000002">
    <property type="protein sequence ID" value="SDR06134.1"/>
    <property type="molecule type" value="Genomic_DNA"/>
</dbReference>
<feature type="transmembrane region" description="Helical" evidence="9">
    <location>
        <begin position="365"/>
        <end position="390"/>
    </location>
</feature>
<evidence type="ECO:0000256" key="1">
    <source>
        <dbReference type="ARBA" id="ARBA00004651"/>
    </source>
</evidence>
<evidence type="ECO:0000259" key="11">
    <source>
        <dbReference type="Pfam" id="PF05425"/>
    </source>
</evidence>
<gene>
    <name evidence="12" type="ORF">SAMN04489742_3734</name>
</gene>
<feature type="transmembrane region" description="Helical" evidence="9">
    <location>
        <begin position="444"/>
        <end position="464"/>
    </location>
</feature>
<dbReference type="Pfam" id="PF05425">
    <property type="entry name" value="CopD"/>
    <property type="match status" value="1"/>
</dbReference>
<proteinExistence type="predicted"/>
<dbReference type="OrthoDB" id="54058at2"/>
<reference evidence="12 13" key="1">
    <citation type="submission" date="2016-10" db="EMBL/GenBank/DDBJ databases">
        <authorList>
            <person name="de Groot N.N."/>
        </authorList>
    </citation>
    <scope>NUCLEOTIDE SEQUENCE [LARGE SCALE GENOMIC DNA]</scope>
    <source>
        <strain evidence="12 13">DSM 20117</strain>
    </source>
</reference>
<dbReference type="InterPro" id="IPR032694">
    <property type="entry name" value="CopC/D"/>
</dbReference>
<dbReference type="PANTHER" id="PTHR34820:SF4">
    <property type="entry name" value="INNER MEMBRANE PROTEIN YEBZ"/>
    <property type="match status" value="1"/>
</dbReference>
<feature type="transmembrane region" description="Helical" evidence="9">
    <location>
        <begin position="61"/>
        <end position="79"/>
    </location>
</feature>
<keyword evidence="3 9" id="KW-0812">Transmembrane</keyword>
<feature type="transmembrane region" description="Helical" evidence="9">
    <location>
        <begin position="330"/>
        <end position="353"/>
    </location>
</feature>
<keyword evidence="13" id="KW-1185">Reference proteome</keyword>
<keyword evidence="2" id="KW-1003">Cell membrane</keyword>
<evidence type="ECO:0000256" key="9">
    <source>
        <dbReference type="SAM" id="Phobius"/>
    </source>
</evidence>
<dbReference type="PANTHER" id="PTHR34820">
    <property type="entry name" value="INNER MEMBRANE PROTEIN YEBZ"/>
    <property type="match status" value="1"/>
</dbReference>
<evidence type="ECO:0000256" key="3">
    <source>
        <dbReference type="ARBA" id="ARBA00022692"/>
    </source>
</evidence>
<keyword evidence="4" id="KW-0479">Metal-binding</keyword>
<feature type="transmembrane region" description="Helical" evidence="9">
    <location>
        <begin position="274"/>
        <end position="293"/>
    </location>
</feature>
<organism evidence="12 13">
    <name type="scientific">Crystallibacter crystallopoietes</name>
    <dbReference type="NCBI Taxonomy" id="37928"/>
    <lineage>
        <taxon>Bacteria</taxon>
        <taxon>Bacillati</taxon>
        <taxon>Actinomycetota</taxon>
        <taxon>Actinomycetes</taxon>
        <taxon>Micrococcales</taxon>
        <taxon>Micrococcaceae</taxon>
        <taxon>Crystallibacter</taxon>
    </lineage>
</organism>
<dbReference type="AlphaFoldDB" id="A0A1H1FYQ9"/>
<keyword evidence="8 9" id="KW-0472">Membrane</keyword>
<feature type="transmembrane region" description="Helical" evidence="9">
    <location>
        <begin position="300"/>
        <end position="318"/>
    </location>
</feature>
<name>A0A1H1FYQ9_9MICC</name>
<evidence type="ECO:0000259" key="10">
    <source>
        <dbReference type="Pfam" id="PF04234"/>
    </source>
</evidence>
<evidence type="ECO:0000256" key="8">
    <source>
        <dbReference type="ARBA" id="ARBA00023136"/>
    </source>
</evidence>
<dbReference type="STRING" id="37928.SAMN04489742_3734"/>
<comment type="subcellular location">
    <subcellularLocation>
        <location evidence="1">Cell membrane</location>
        <topology evidence="1">Multi-pass membrane protein</topology>
    </subcellularLocation>
</comment>
<dbReference type="GO" id="GO:0042597">
    <property type="term" value="C:periplasmic space"/>
    <property type="evidence" value="ECO:0007669"/>
    <property type="project" value="InterPro"/>
</dbReference>
<dbReference type="GO" id="GO:0005507">
    <property type="term" value="F:copper ion binding"/>
    <property type="evidence" value="ECO:0007669"/>
    <property type="project" value="InterPro"/>
</dbReference>
<dbReference type="GO" id="GO:0046688">
    <property type="term" value="P:response to copper ion"/>
    <property type="evidence" value="ECO:0007669"/>
    <property type="project" value="InterPro"/>
</dbReference>
<dbReference type="GO" id="GO:0005886">
    <property type="term" value="C:plasma membrane"/>
    <property type="evidence" value="ECO:0007669"/>
    <property type="project" value="UniProtKB-SubCell"/>
</dbReference>
<dbReference type="InterPro" id="IPR008457">
    <property type="entry name" value="Cu-R_CopD_dom"/>
</dbReference>
<keyword evidence="6 9" id="KW-1133">Transmembrane helix</keyword>
<feature type="domain" description="Copper resistance protein D" evidence="11">
    <location>
        <begin position="365"/>
        <end position="457"/>
    </location>
</feature>
<dbReference type="InterPro" id="IPR007348">
    <property type="entry name" value="CopC_dom"/>
</dbReference>
<evidence type="ECO:0000256" key="2">
    <source>
        <dbReference type="ARBA" id="ARBA00022475"/>
    </source>
</evidence>
<feature type="transmembrane region" description="Helical" evidence="9">
    <location>
        <begin position="402"/>
        <end position="423"/>
    </location>
</feature>
<evidence type="ECO:0000313" key="13">
    <source>
        <dbReference type="Proteomes" id="UP000181917"/>
    </source>
</evidence>
<feature type="transmembrane region" description="Helical" evidence="9">
    <location>
        <begin position="234"/>
        <end position="254"/>
    </location>
</feature>
<dbReference type="InterPro" id="IPR014756">
    <property type="entry name" value="Ig_E-set"/>
</dbReference>
<sequence length="698" mass="71838">MLKLASRCLRRRLWRELLTDHQQVGLLPQPAGTVLDAGKGGSIPGDSAWHSRLGSAARSGWRLLVIAALAGIALLGGAGPASAHANLLFTAPAAGAAVADAPQALTLLFDEPVSAGGTVVEVSGGDAGIAMGPATLSHEGRAVEVPVDGVMAPGVYVVEWQITARDGDVMGGSYRFAVGPAAASLDPGQSTQTRGFWITAGLRWIVFAGLALGLGELVQARLLRREPGAGPRTWMLPVLLSGLAAAAGLALVLAGNGSLARGVLSPDPEALFSSRPGILALVTAGGFALAVAAEFVSRRAWLWPGLFMVVAGEALRAHPQLVNPVLGIPLSVVHLAAAAAWAGTLVYALRAAAARRHAPRGIRTVFAAYAGLAVWLFAAVAVTGTVSALLLVPLDEIATTDYGRALAIKLLLVAAVAALALLARRRLRRRAAGVKIIRPARMEAVALLVLLGLSALLTVLPMPGTKDAALAFPPPATGPAVITGALAGNVGITATASEGQLVVQLTAPQTPDGTGGTDQQYSLSGALAGPSGRTQELDMRGCGTGCYVSAATWENGSSRLTLTATAEGWTGGRAGITVAWPASPAPELLTEVVSTMAQIPEFTVHEVVTSDTTQGLGAPASLQVEGPRFLDRALYGSGTAPWTNRLPDEDGHRRLALAYPAENAYFELTLADDGRILSETLAAPHHQVTRTYIYTGHE</sequence>